<dbReference type="GeneID" id="8853624"/>
<dbReference type="RefSeq" id="XP_002670569.1">
    <property type="nucleotide sequence ID" value="XM_002670523.1"/>
</dbReference>
<dbReference type="CDD" id="cd00882">
    <property type="entry name" value="Ras_like_GTPase"/>
    <property type="match status" value="1"/>
</dbReference>
<organism evidence="3">
    <name type="scientific">Naegleria gruberi</name>
    <name type="common">Amoeba</name>
    <dbReference type="NCBI Taxonomy" id="5762"/>
    <lineage>
        <taxon>Eukaryota</taxon>
        <taxon>Discoba</taxon>
        <taxon>Heterolobosea</taxon>
        <taxon>Tetramitia</taxon>
        <taxon>Eutetramitia</taxon>
        <taxon>Vahlkampfiidae</taxon>
        <taxon>Naegleria</taxon>
    </lineage>
</organism>
<dbReference type="KEGG" id="ngr:NAEGRDRAFT_81813"/>
<feature type="domain" description="G" evidence="1">
    <location>
        <begin position="6"/>
        <end position="136"/>
    </location>
</feature>
<dbReference type="EMBL" id="GG738914">
    <property type="protein sequence ID" value="EFC37825.1"/>
    <property type="molecule type" value="Genomic_DNA"/>
</dbReference>
<dbReference type="OrthoDB" id="8954335at2759"/>
<evidence type="ECO:0000259" key="1">
    <source>
        <dbReference type="Pfam" id="PF01926"/>
    </source>
</evidence>
<evidence type="ECO:0000313" key="2">
    <source>
        <dbReference type="EMBL" id="EFC37825.1"/>
    </source>
</evidence>
<evidence type="ECO:0000313" key="3">
    <source>
        <dbReference type="Proteomes" id="UP000006671"/>
    </source>
</evidence>
<dbReference type="InterPro" id="IPR027417">
    <property type="entry name" value="P-loop_NTPase"/>
</dbReference>
<dbReference type="Proteomes" id="UP000006671">
    <property type="component" value="Unassembled WGS sequence"/>
</dbReference>
<accession>D2VZC9</accession>
<dbReference type="InParanoid" id="D2VZC9"/>
<dbReference type="GO" id="GO:0005525">
    <property type="term" value="F:GTP binding"/>
    <property type="evidence" value="ECO:0007669"/>
    <property type="project" value="InterPro"/>
</dbReference>
<keyword evidence="3" id="KW-1185">Reference proteome</keyword>
<gene>
    <name evidence="2" type="ORF">NAEGRDRAFT_81813</name>
</gene>
<proteinExistence type="predicted"/>
<dbReference type="InterPro" id="IPR006073">
    <property type="entry name" value="GTP-bd"/>
</dbReference>
<dbReference type="Gene3D" id="3.40.50.300">
    <property type="entry name" value="P-loop containing nucleotide triphosphate hydrolases"/>
    <property type="match status" value="1"/>
</dbReference>
<reference evidence="2 3" key="1">
    <citation type="journal article" date="2010" name="Cell">
        <title>The genome of Naegleria gruberi illuminates early eukaryotic versatility.</title>
        <authorList>
            <person name="Fritz-Laylin L.K."/>
            <person name="Prochnik S.E."/>
            <person name="Ginger M.L."/>
            <person name="Dacks J.B."/>
            <person name="Carpenter M.L."/>
            <person name="Field M.C."/>
            <person name="Kuo A."/>
            <person name="Paredez A."/>
            <person name="Chapman J."/>
            <person name="Pham J."/>
            <person name="Shu S."/>
            <person name="Neupane R."/>
            <person name="Cipriano M."/>
            <person name="Mancuso J."/>
            <person name="Tu H."/>
            <person name="Salamov A."/>
            <person name="Lindquist E."/>
            <person name="Shapiro H."/>
            <person name="Lucas S."/>
            <person name="Grigoriev I.V."/>
            <person name="Cande W.Z."/>
            <person name="Fulton C."/>
            <person name="Rokhsar D.S."/>
            <person name="Dawson S.C."/>
        </authorList>
    </citation>
    <scope>NUCLEOTIDE SEQUENCE [LARGE SCALE GENOMIC DNA]</scope>
    <source>
        <strain evidence="2 3">NEG-M</strain>
    </source>
</reference>
<dbReference type="VEuPathDB" id="AmoebaDB:NAEGRDRAFT_81813"/>
<dbReference type="Pfam" id="PF01926">
    <property type="entry name" value="MMR_HSR1"/>
    <property type="match status" value="1"/>
</dbReference>
<name>D2VZC9_NAEGR</name>
<dbReference type="AlphaFoldDB" id="D2VZC9"/>
<sequence length="297" mass="33148">MKTERRVLIYGCSGSGKTTILNNLTGENFNTDDSAVGVTFQMTIIPPINKQGTEINGKIYRFDDTVGLNECESGTVDNFTAFVKLKDFLKDSLTGFNLFIYVFEKGRITSSDVKNVQLFSQILGQNKVPTLMVVSKADTDNGLKSLDDLTNNTWIKQNESQLASAFGEQTFCAKQTVAFPQPSFTSNNESINLLCNTSRKLLFDLIDQHASDESIFIVTKENFMTVLTRVLNWFYINTKKTFASIGNAIAGIFGHKDVFNVRDELEEKLENVTQALMINFGVSKEKAQEVAKDILGF</sequence>
<dbReference type="STRING" id="5762.D2VZC9"/>
<protein>
    <submittedName>
        <fullName evidence="2">Predicted protein</fullName>
    </submittedName>
</protein>
<dbReference type="SUPFAM" id="SSF52540">
    <property type="entry name" value="P-loop containing nucleoside triphosphate hydrolases"/>
    <property type="match status" value="1"/>
</dbReference>